<dbReference type="PROSITE" id="PS50943">
    <property type="entry name" value="HTH_CROC1"/>
    <property type="match status" value="1"/>
</dbReference>
<name>A0A318M4I7_9PSEU</name>
<reference evidence="2 3" key="1">
    <citation type="submission" date="2016-07" db="EMBL/GenBank/DDBJ databases">
        <title>Draft genome sequence of Prauserella sp. YIM 121212, isolated from alkaline soil.</title>
        <authorList>
            <person name="Ruckert C."/>
            <person name="Albersmeier A."/>
            <person name="Jiang C.-L."/>
            <person name="Jiang Y."/>
            <person name="Kalinowski J."/>
            <person name="Schneider O."/>
            <person name="Winkler A."/>
            <person name="Zotchev S.B."/>
        </authorList>
    </citation>
    <scope>NUCLEOTIDE SEQUENCE [LARGE SCALE GENOMIC DNA]</scope>
    <source>
        <strain evidence="2 3">YIM 121212</strain>
    </source>
</reference>
<gene>
    <name evidence="2" type="ORF">BA062_03490</name>
</gene>
<dbReference type="Pfam" id="PF19054">
    <property type="entry name" value="DUF5753"/>
    <property type="match status" value="1"/>
</dbReference>
<dbReference type="RefSeq" id="WP_110334571.1">
    <property type="nucleotide sequence ID" value="NZ_JBHVKT010000008.1"/>
</dbReference>
<sequence length="289" mass="33320">MADPGPVVPRRRIAEELRRLRGEAGRTLEEVAEALLISTSKLSRLENAQGRPQLRDIRDLVRFYGIEGTQVASRLERWTKASQSQGWWTDYSGQISDELGAHVAYETEASVARVYTIPAIPVLLQTADYARAYYRSTEPWRTSDDIEQLVELRMKRQRALRQREGQPPLTLVAVTHESSIRQLVGSPEIMRTQLDHLIESSTAPNIELRIFPFSTQPLFTSTCMYAYFEFSEDIDRDVVHIETHAGIRHIERAKAVEKYREYHDALYRSSLTPEETRALIRTVRNEQFS</sequence>
<keyword evidence="3" id="KW-1185">Reference proteome</keyword>
<dbReference type="InterPro" id="IPR010982">
    <property type="entry name" value="Lambda_DNA-bd_dom_sf"/>
</dbReference>
<organism evidence="2 3">
    <name type="scientific">Prauserella flavalba</name>
    <dbReference type="NCBI Taxonomy" id="1477506"/>
    <lineage>
        <taxon>Bacteria</taxon>
        <taxon>Bacillati</taxon>
        <taxon>Actinomycetota</taxon>
        <taxon>Actinomycetes</taxon>
        <taxon>Pseudonocardiales</taxon>
        <taxon>Pseudonocardiaceae</taxon>
        <taxon>Prauserella</taxon>
    </lineage>
</organism>
<evidence type="ECO:0000313" key="2">
    <source>
        <dbReference type="EMBL" id="PXY37696.1"/>
    </source>
</evidence>
<accession>A0A318M4I7</accession>
<dbReference type="EMBL" id="MASU01000002">
    <property type="protein sequence ID" value="PXY37696.1"/>
    <property type="molecule type" value="Genomic_DNA"/>
</dbReference>
<dbReference type="OrthoDB" id="4285266at2"/>
<dbReference type="Gene3D" id="1.10.260.40">
    <property type="entry name" value="lambda repressor-like DNA-binding domains"/>
    <property type="match status" value="1"/>
</dbReference>
<evidence type="ECO:0000259" key="1">
    <source>
        <dbReference type="PROSITE" id="PS50943"/>
    </source>
</evidence>
<dbReference type="CDD" id="cd00093">
    <property type="entry name" value="HTH_XRE"/>
    <property type="match status" value="1"/>
</dbReference>
<dbReference type="Pfam" id="PF13560">
    <property type="entry name" value="HTH_31"/>
    <property type="match status" value="1"/>
</dbReference>
<dbReference type="GO" id="GO:0003677">
    <property type="term" value="F:DNA binding"/>
    <property type="evidence" value="ECO:0007669"/>
    <property type="project" value="InterPro"/>
</dbReference>
<proteinExistence type="predicted"/>
<protein>
    <submittedName>
        <fullName evidence="2">Transcriptional regulator</fullName>
    </submittedName>
</protein>
<comment type="caution">
    <text evidence="2">The sequence shown here is derived from an EMBL/GenBank/DDBJ whole genome shotgun (WGS) entry which is preliminary data.</text>
</comment>
<dbReference type="SUPFAM" id="SSF47413">
    <property type="entry name" value="lambda repressor-like DNA-binding domains"/>
    <property type="match status" value="1"/>
</dbReference>
<dbReference type="Proteomes" id="UP000247892">
    <property type="component" value="Unassembled WGS sequence"/>
</dbReference>
<dbReference type="AlphaFoldDB" id="A0A318M4I7"/>
<dbReference type="SMART" id="SM00530">
    <property type="entry name" value="HTH_XRE"/>
    <property type="match status" value="1"/>
</dbReference>
<dbReference type="InterPro" id="IPR043917">
    <property type="entry name" value="DUF5753"/>
</dbReference>
<feature type="domain" description="HTH cro/C1-type" evidence="1">
    <location>
        <begin position="17"/>
        <end position="71"/>
    </location>
</feature>
<dbReference type="InterPro" id="IPR001387">
    <property type="entry name" value="Cro/C1-type_HTH"/>
</dbReference>
<evidence type="ECO:0000313" key="3">
    <source>
        <dbReference type="Proteomes" id="UP000247892"/>
    </source>
</evidence>